<dbReference type="AlphaFoldDB" id="A0AAY4A8E0"/>
<organism evidence="8 9">
    <name type="scientific">Denticeps clupeoides</name>
    <name type="common">denticle herring</name>
    <dbReference type="NCBI Taxonomy" id="299321"/>
    <lineage>
        <taxon>Eukaryota</taxon>
        <taxon>Metazoa</taxon>
        <taxon>Chordata</taxon>
        <taxon>Craniata</taxon>
        <taxon>Vertebrata</taxon>
        <taxon>Euteleostomi</taxon>
        <taxon>Actinopterygii</taxon>
        <taxon>Neopterygii</taxon>
        <taxon>Teleostei</taxon>
        <taxon>Clupei</taxon>
        <taxon>Clupeiformes</taxon>
        <taxon>Denticipitoidei</taxon>
        <taxon>Denticipitidae</taxon>
        <taxon>Denticeps</taxon>
    </lineage>
</organism>
<dbReference type="PANTHER" id="PTHR31740:SF2">
    <property type="entry name" value="CENTROMERE PROTEIN L"/>
    <property type="match status" value="1"/>
</dbReference>
<evidence type="ECO:0000256" key="7">
    <source>
        <dbReference type="ARBA" id="ARBA00023328"/>
    </source>
</evidence>
<evidence type="ECO:0000256" key="4">
    <source>
        <dbReference type="ARBA" id="ARBA00016380"/>
    </source>
</evidence>
<keyword evidence="7" id="KW-0137">Centromere</keyword>
<comment type="similarity">
    <text evidence="3">Belongs to the CENP-L/IML3 family.</text>
</comment>
<accession>A0AAY4A8E0</accession>
<keyword evidence="6" id="KW-0539">Nucleus</keyword>
<evidence type="ECO:0000256" key="3">
    <source>
        <dbReference type="ARBA" id="ARBA00011060"/>
    </source>
</evidence>
<evidence type="ECO:0000256" key="6">
    <source>
        <dbReference type="ARBA" id="ARBA00023242"/>
    </source>
</evidence>
<keyword evidence="5" id="KW-0158">Chromosome</keyword>
<dbReference type="Ensembl" id="ENSDCDT00010005597.1">
    <property type="protein sequence ID" value="ENSDCDP00010005408.1"/>
    <property type="gene ID" value="ENSDCDG00010002363.1"/>
</dbReference>
<dbReference type="GO" id="GO:0000775">
    <property type="term" value="C:chromosome, centromeric region"/>
    <property type="evidence" value="ECO:0007669"/>
    <property type="project" value="UniProtKB-SubCell"/>
</dbReference>
<comment type="subcellular location">
    <subcellularLocation>
        <location evidence="2">Chromosome</location>
        <location evidence="2">Centromere</location>
    </subcellularLocation>
    <subcellularLocation>
        <location evidence="1">Nucleus</location>
    </subcellularLocation>
</comment>
<dbReference type="Pfam" id="PF13092">
    <property type="entry name" value="CENP-L"/>
    <property type="match status" value="1"/>
</dbReference>
<evidence type="ECO:0000256" key="5">
    <source>
        <dbReference type="ARBA" id="ARBA00022454"/>
    </source>
</evidence>
<dbReference type="GeneTree" id="ENSGT00390000013877"/>
<reference evidence="8 9" key="1">
    <citation type="submission" date="2020-06" db="EMBL/GenBank/DDBJ databases">
        <authorList>
            <consortium name="Wellcome Sanger Institute Data Sharing"/>
        </authorList>
    </citation>
    <scope>NUCLEOTIDE SEQUENCE [LARGE SCALE GENOMIC DNA]</scope>
</reference>
<proteinExistence type="inferred from homology"/>
<protein>
    <recommendedName>
        <fullName evidence="4">Centromere protein L</fullName>
    </recommendedName>
</protein>
<name>A0AAY4A8E0_9TELE</name>
<reference evidence="8" key="3">
    <citation type="submission" date="2025-09" db="UniProtKB">
        <authorList>
            <consortium name="Ensembl"/>
        </authorList>
    </citation>
    <scope>IDENTIFICATION</scope>
</reference>
<evidence type="ECO:0000313" key="9">
    <source>
        <dbReference type="Proteomes" id="UP000694580"/>
    </source>
</evidence>
<keyword evidence="9" id="KW-1185">Reference proteome</keyword>
<sequence length="345" mass="38946">MESPVTRLPTRRRTKSYGRSCFEASSRFAYTSGQLTILRIPTTREAPRARNIAERVDPEQVTLLIKNEWKLSYVTPLYRFRHTHLKKYSKHLSAFIAAEKQQGTAVEVGLETGYRVTFSTVLGIAETDEDAETVFIQIQSKPMFAATGDALKVVWSGWLTCVNGSPEYLHSLLPDFVSLPLFCSSGPENITVVVKSWFEKMFDCRFGSLGLDSTSLQWLCALWTGCHPDNNIRYLRLLWTLPTQPPLDVSYTVNPQDAWELWNSVRQEDSVDGTVGIDEVKHFMAGLESHFFRHFKIYLSSGTLRKVSTALGSAQQDGKVKILCSDYLATVLTLLTECAILKMPI</sequence>
<dbReference type="GO" id="GO:0005634">
    <property type="term" value="C:nucleus"/>
    <property type="evidence" value="ECO:0007669"/>
    <property type="project" value="UniProtKB-SubCell"/>
</dbReference>
<dbReference type="Proteomes" id="UP000694580">
    <property type="component" value="Chromosome 4"/>
</dbReference>
<reference evidence="8" key="2">
    <citation type="submission" date="2025-08" db="UniProtKB">
        <authorList>
            <consortium name="Ensembl"/>
        </authorList>
    </citation>
    <scope>IDENTIFICATION</scope>
</reference>
<evidence type="ECO:0000256" key="2">
    <source>
        <dbReference type="ARBA" id="ARBA00004584"/>
    </source>
</evidence>
<evidence type="ECO:0000256" key="1">
    <source>
        <dbReference type="ARBA" id="ARBA00004123"/>
    </source>
</evidence>
<dbReference type="PANTHER" id="PTHR31740">
    <property type="entry name" value="CENTROMERE PROTEIN L"/>
    <property type="match status" value="1"/>
</dbReference>
<dbReference type="InterPro" id="IPR025204">
    <property type="entry name" value="CENP-L"/>
</dbReference>
<evidence type="ECO:0000313" key="8">
    <source>
        <dbReference type="Ensembl" id="ENSDCDP00010005408.1"/>
    </source>
</evidence>
<gene>
    <name evidence="8" type="primary">CENPL</name>
</gene>